<keyword evidence="3" id="KW-1185">Reference proteome</keyword>
<reference evidence="2 3" key="1">
    <citation type="journal article" date="2020" name="ISME J.">
        <title>Uncovering the hidden diversity of litter-decomposition mechanisms in mushroom-forming fungi.</title>
        <authorList>
            <person name="Floudas D."/>
            <person name="Bentzer J."/>
            <person name="Ahren D."/>
            <person name="Johansson T."/>
            <person name="Persson P."/>
            <person name="Tunlid A."/>
        </authorList>
    </citation>
    <scope>NUCLEOTIDE SEQUENCE [LARGE SCALE GENOMIC DNA]</scope>
    <source>
        <strain evidence="2 3">CBS 175.51</strain>
    </source>
</reference>
<comment type="caution">
    <text evidence="2">The sequence shown here is derived from an EMBL/GenBank/DDBJ whole genome shotgun (WGS) entry which is preliminary data.</text>
</comment>
<feature type="region of interest" description="Disordered" evidence="1">
    <location>
        <begin position="233"/>
        <end position="257"/>
    </location>
</feature>
<dbReference type="Proteomes" id="UP000541558">
    <property type="component" value="Unassembled WGS sequence"/>
</dbReference>
<evidence type="ECO:0000313" key="3">
    <source>
        <dbReference type="Proteomes" id="UP000541558"/>
    </source>
</evidence>
<gene>
    <name evidence="2" type="ORF">D9611_011890</name>
</gene>
<dbReference type="AlphaFoldDB" id="A0A8H5BXH7"/>
<dbReference type="OrthoDB" id="10276446at2759"/>
<name>A0A8H5BXH7_9AGAR</name>
<sequence length="307" mass="34085">MVRNIKLCPHTCHTKNRGGPVVLTGLYLYKTDGGVLQSHEQHHANKACDCDDTEWEPLPDIGFLRFGYRLYFAYKNSRHYNTFIKKHYKAGWAEFFGPESIPMFYDGNPVDLSNYPALEAAYPVPWQFPSINDLLDPEDPDAPRPTPHRVLARVPVPIAMVDDVRTESESEAVTTPTMGDVELESEDEAVETPPMVDVVLESENEAVSSPLMAEDVEMENENKTAPIPVPTPTPIPGEENHHTTNAPSNGLRLPSSATVPTSTSSFVLDTVVLSPTEDGSLEEFGMLYYEGAFFTIHPDGWITAVHV</sequence>
<evidence type="ECO:0000313" key="2">
    <source>
        <dbReference type="EMBL" id="KAF5331370.1"/>
    </source>
</evidence>
<evidence type="ECO:0000256" key="1">
    <source>
        <dbReference type="SAM" id="MobiDB-lite"/>
    </source>
</evidence>
<protein>
    <submittedName>
        <fullName evidence="2">Uncharacterized protein</fullName>
    </submittedName>
</protein>
<dbReference type="EMBL" id="JAACJK010000114">
    <property type="protein sequence ID" value="KAF5331370.1"/>
    <property type="molecule type" value="Genomic_DNA"/>
</dbReference>
<proteinExistence type="predicted"/>
<organism evidence="2 3">
    <name type="scientific">Ephemerocybe angulata</name>
    <dbReference type="NCBI Taxonomy" id="980116"/>
    <lineage>
        <taxon>Eukaryota</taxon>
        <taxon>Fungi</taxon>
        <taxon>Dikarya</taxon>
        <taxon>Basidiomycota</taxon>
        <taxon>Agaricomycotina</taxon>
        <taxon>Agaricomycetes</taxon>
        <taxon>Agaricomycetidae</taxon>
        <taxon>Agaricales</taxon>
        <taxon>Agaricineae</taxon>
        <taxon>Psathyrellaceae</taxon>
        <taxon>Ephemerocybe</taxon>
    </lineage>
</organism>
<accession>A0A8H5BXH7</accession>